<dbReference type="EMBL" id="GBHO01018597">
    <property type="protein sequence ID" value="JAG25007.1"/>
    <property type="molecule type" value="Transcribed_RNA"/>
</dbReference>
<reference evidence="1" key="1">
    <citation type="journal article" date="2014" name="PLoS ONE">
        <title>Transcriptome-Based Identification of ABC Transporters in the Western Tarnished Plant Bug Lygus hesperus.</title>
        <authorList>
            <person name="Hull J.J."/>
            <person name="Chaney K."/>
            <person name="Geib S.M."/>
            <person name="Fabrick J.A."/>
            <person name="Brent C.S."/>
            <person name="Walsh D."/>
            <person name="Lavine L.C."/>
        </authorList>
    </citation>
    <scope>NUCLEOTIDE SEQUENCE</scope>
</reference>
<name>A0A0A9XW22_LYGHE</name>
<dbReference type="PANTHER" id="PTHR33776">
    <property type="entry name" value="ENDO/EXONUCLEASE/PHOSPHATASE DOMAIN-CONTAINING PROTEIN"/>
    <property type="match status" value="1"/>
</dbReference>
<sequence>SSSNNVHMFVAGDFNVDLIKPTVHKLDFLSVMQSFALLPLAEGVTRPRSGTSLDNVFSSLAGGPNIECIIVDNHMADHSSLLVNAYFRKHELLNSSLELRRMYKSEALEQLALDVQNVDWCAVAAGVTVDEQYSNFIERFKQIHDYHFTLLPVKNKLKPNLNCQTQNAEIQLSRDDLK</sequence>
<protein>
    <submittedName>
        <fullName evidence="1">JmjC domain-containing histone demethylation protein 1</fullName>
    </submittedName>
</protein>
<dbReference type="AlphaFoldDB" id="A0A0A9XW22"/>
<accession>A0A0A9XW22</accession>
<gene>
    <name evidence="1" type="primary">jhd-1</name>
    <name evidence="1" type="ORF">CM83_3853</name>
</gene>
<reference evidence="1" key="2">
    <citation type="submission" date="2014-07" db="EMBL/GenBank/DDBJ databases">
        <authorList>
            <person name="Hull J."/>
        </authorList>
    </citation>
    <scope>NUCLEOTIDE SEQUENCE</scope>
</reference>
<feature type="non-terminal residue" evidence="1">
    <location>
        <position position="1"/>
    </location>
</feature>
<dbReference type="PANTHER" id="PTHR33776:SF4">
    <property type="entry name" value="ENDONUCLEASE_EXONUCLEASE_PHOSPHATASE DOMAIN-CONTAINING PROTEIN"/>
    <property type="match status" value="1"/>
</dbReference>
<evidence type="ECO:0000313" key="1">
    <source>
        <dbReference type="EMBL" id="JAG25007.1"/>
    </source>
</evidence>
<feature type="non-terminal residue" evidence="1">
    <location>
        <position position="178"/>
    </location>
</feature>
<organism evidence="1">
    <name type="scientific">Lygus hesperus</name>
    <name type="common">Western plant bug</name>
    <dbReference type="NCBI Taxonomy" id="30085"/>
    <lineage>
        <taxon>Eukaryota</taxon>
        <taxon>Metazoa</taxon>
        <taxon>Ecdysozoa</taxon>
        <taxon>Arthropoda</taxon>
        <taxon>Hexapoda</taxon>
        <taxon>Insecta</taxon>
        <taxon>Pterygota</taxon>
        <taxon>Neoptera</taxon>
        <taxon>Paraneoptera</taxon>
        <taxon>Hemiptera</taxon>
        <taxon>Heteroptera</taxon>
        <taxon>Panheteroptera</taxon>
        <taxon>Cimicomorpha</taxon>
        <taxon>Miridae</taxon>
        <taxon>Mirini</taxon>
        <taxon>Lygus</taxon>
    </lineage>
</organism>
<proteinExistence type="predicted"/>